<dbReference type="GO" id="GO:0016779">
    <property type="term" value="F:nucleotidyltransferase activity"/>
    <property type="evidence" value="ECO:0007669"/>
    <property type="project" value="UniProtKB-UniRule"/>
</dbReference>
<accession>A0A2Z6N219</accession>
<evidence type="ECO:0000256" key="3">
    <source>
        <dbReference type="HAMAP-Rule" id="MF_03054"/>
    </source>
</evidence>
<keyword evidence="2 3" id="KW-0819">tRNA processing</keyword>
<keyword evidence="1 3" id="KW-0963">Cytoplasm</keyword>
<evidence type="ECO:0000256" key="2">
    <source>
        <dbReference type="ARBA" id="ARBA00022694"/>
    </source>
</evidence>
<proteinExistence type="inferred from homology"/>
<dbReference type="SUPFAM" id="SSF52402">
    <property type="entry name" value="Adenine nucleotide alpha hydrolases-like"/>
    <property type="match status" value="1"/>
</dbReference>
<organism evidence="4 5">
    <name type="scientific">Trifolium subterraneum</name>
    <name type="common">Subterranean clover</name>
    <dbReference type="NCBI Taxonomy" id="3900"/>
    <lineage>
        <taxon>Eukaryota</taxon>
        <taxon>Viridiplantae</taxon>
        <taxon>Streptophyta</taxon>
        <taxon>Embryophyta</taxon>
        <taxon>Tracheophyta</taxon>
        <taxon>Spermatophyta</taxon>
        <taxon>Magnoliopsida</taxon>
        <taxon>eudicotyledons</taxon>
        <taxon>Gunneridae</taxon>
        <taxon>Pentapetalae</taxon>
        <taxon>rosids</taxon>
        <taxon>fabids</taxon>
        <taxon>Fabales</taxon>
        <taxon>Fabaceae</taxon>
        <taxon>Papilionoideae</taxon>
        <taxon>50 kb inversion clade</taxon>
        <taxon>NPAAA clade</taxon>
        <taxon>Hologalegina</taxon>
        <taxon>IRL clade</taxon>
        <taxon>Trifolieae</taxon>
        <taxon>Trifolium</taxon>
    </lineage>
</organism>
<dbReference type="PANTHER" id="PTHR20882:SF14">
    <property type="entry name" value="CYTOPLASMIC TRNA 2-THIOLATION PROTEIN 2"/>
    <property type="match status" value="1"/>
</dbReference>
<keyword evidence="5" id="KW-1185">Reference proteome</keyword>
<evidence type="ECO:0000313" key="4">
    <source>
        <dbReference type="EMBL" id="GAU30055.1"/>
    </source>
</evidence>
<dbReference type="AlphaFoldDB" id="A0A2Z6N219"/>
<reference evidence="5" key="1">
    <citation type="journal article" date="2017" name="Front. Plant Sci.">
        <title>Climate Clever Clovers: New Paradigm to Reduce the Environmental Footprint of Ruminants by Breeding Low Methanogenic Forages Utilizing Haplotype Variation.</title>
        <authorList>
            <person name="Kaur P."/>
            <person name="Appels R."/>
            <person name="Bayer P.E."/>
            <person name="Keeble-Gagnere G."/>
            <person name="Wang J."/>
            <person name="Hirakawa H."/>
            <person name="Shirasawa K."/>
            <person name="Vercoe P."/>
            <person name="Stefanova K."/>
            <person name="Durmic Z."/>
            <person name="Nichols P."/>
            <person name="Revell C."/>
            <person name="Isobe S.N."/>
            <person name="Edwards D."/>
            <person name="Erskine W."/>
        </authorList>
    </citation>
    <scope>NUCLEOTIDE SEQUENCE [LARGE SCALE GENOMIC DNA]</scope>
    <source>
        <strain evidence="5">cv. Daliak</strain>
    </source>
</reference>
<comment type="pathway">
    <text evidence="3">tRNA modification; 5-methoxycarbonylmethyl-2-thiouridine-tRNA biosynthesis.</text>
</comment>
<comment type="subcellular location">
    <subcellularLocation>
        <location evidence="3">Cytoplasm</location>
    </subcellularLocation>
</comment>
<dbReference type="GO" id="GO:0016783">
    <property type="term" value="F:sulfurtransferase activity"/>
    <property type="evidence" value="ECO:0007669"/>
    <property type="project" value="TreeGrafter"/>
</dbReference>
<dbReference type="OrthoDB" id="25129at2759"/>
<dbReference type="UniPathway" id="UPA00988"/>
<comment type="function">
    <text evidence="3">Plays a central role in 2-thiolation of mcm(5)S(2)U at tRNA wobble positions of tRNA(Lys), tRNA(Glu) and tRNA(Gln). May act by forming a heterodimer with NCS6/CTU1 that ligates sulfur from thiocarboxylated URM1 onto the uridine of tRNAs at wobble position.</text>
</comment>
<dbReference type="GO" id="GO:0005829">
    <property type="term" value="C:cytosol"/>
    <property type="evidence" value="ECO:0007669"/>
    <property type="project" value="TreeGrafter"/>
</dbReference>
<dbReference type="Proteomes" id="UP000242715">
    <property type="component" value="Unassembled WGS sequence"/>
</dbReference>
<dbReference type="InterPro" id="IPR019407">
    <property type="entry name" value="CTU2"/>
</dbReference>
<dbReference type="GO" id="GO:0002143">
    <property type="term" value="P:tRNA wobble position uridine thiolation"/>
    <property type="evidence" value="ECO:0007669"/>
    <property type="project" value="TreeGrafter"/>
</dbReference>
<dbReference type="HAMAP" id="MF_03054">
    <property type="entry name" value="CTU2"/>
    <property type="match status" value="1"/>
</dbReference>
<gene>
    <name evidence="4" type="ORF">TSUD_332240</name>
</gene>
<sequence length="439" mass="48571">MACNGAGGCQSGCYKDEETTSDQPTAPSETDSKSSTNLCIKCKLNDVVSGYGGIDDGRFCADCFRSNLFGKFRLAVTSNAMISPTDKVLVAFSGGPSSRVALQFVHDLQERAYKNFEASRDRSLPVFGVGVVFIDESSVLPIPSHEMEEVVEVISLIVSSLAPPRKDLHFVPIETVYSSDCTDGKEKLIEVMNVVSDPTGREDMLLSLRMLALQKVASEFGYNRIGQGYSLPADIQYVDARWEIPVVLPLRDCFAQEINMYCRLDSLKTIKLSTCPSSSINSLVSSFVTLLQEENPSRESTIVRTAGKLIPFHFNRIPEIIDGNVPLATRRRQKRYNLKSNESVSSESFCPLCNSPLDKSEIVDWSNHNNCRSSDTFYTSCCSSCQFQILPPDSTSMEKFYTDLPHSVVARANQVNNGKLNALREQIQDCLLSDGEDET</sequence>
<dbReference type="GO" id="GO:0032447">
    <property type="term" value="P:protein urmylation"/>
    <property type="evidence" value="ECO:0007669"/>
    <property type="project" value="UniProtKB-UniRule"/>
</dbReference>
<dbReference type="Pfam" id="PF10288">
    <property type="entry name" value="CTU2"/>
    <property type="match status" value="1"/>
</dbReference>
<dbReference type="GO" id="GO:0000049">
    <property type="term" value="F:tRNA binding"/>
    <property type="evidence" value="ECO:0007669"/>
    <property type="project" value="InterPro"/>
</dbReference>
<dbReference type="InterPro" id="IPR014729">
    <property type="entry name" value="Rossmann-like_a/b/a_fold"/>
</dbReference>
<evidence type="ECO:0000256" key="1">
    <source>
        <dbReference type="ARBA" id="ARBA00022490"/>
    </source>
</evidence>
<name>A0A2Z6N219_TRISU</name>
<dbReference type="PANTHER" id="PTHR20882">
    <property type="entry name" value="CYTOPLASMIC TRNA 2-THIOLATION PROTEIN 2"/>
    <property type="match status" value="1"/>
</dbReference>
<comment type="similarity">
    <text evidence="3">Belongs to the CTU2/NCS2 family.</text>
</comment>
<dbReference type="EMBL" id="DF973414">
    <property type="protein sequence ID" value="GAU30055.1"/>
    <property type="molecule type" value="Genomic_DNA"/>
</dbReference>
<dbReference type="Gene3D" id="3.40.50.620">
    <property type="entry name" value="HUPs"/>
    <property type="match status" value="1"/>
</dbReference>
<protein>
    <recommendedName>
        <fullName evidence="3">Cytoplasmic tRNA 2-thiolation protein 2</fullName>
    </recommendedName>
</protein>
<evidence type="ECO:0000313" key="5">
    <source>
        <dbReference type="Proteomes" id="UP000242715"/>
    </source>
</evidence>